<gene>
    <name evidence="2" type="ORF">SAMN02745243_00637</name>
</gene>
<keyword evidence="1" id="KW-0472">Membrane</keyword>
<evidence type="ECO:0000313" key="2">
    <source>
        <dbReference type="EMBL" id="SHJ45886.1"/>
    </source>
</evidence>
<feature type="transmembrane region" description="Helical" evidence="1">
    <location>
        <begin position="76"/>
        <end position="97"/>
    </location>
</feature>
<dbReference type="AlphaFoldDB" id="A0A1M6JGR2"/>
<organism evidence="2 3">
    <name type="scientific">Hespellia stercorisuis DSM 15480</name>
    <dbReference type="NCBI Taxonomy" id="1121950"/>
    <lineage>
        <taxon>Bacteria</taxon>
        <taxon>Bacillati</taxon>
        <taxon>Bacillota</taxon>
        <taxon>Clostridia</taxon>
        <taxon>Lachnospirales</taxon>
        <taxon>Lachnospiraceae</taxon>
        <taxon>Hespellia</taxon>
    </lineage>
</organism>
<evidence type="ECO:0000313" key="3">
    <source>
        <dbReference type="Proteomes" id="UP000184301"/>
    </source>
</evidence>
<dbReference type="Proteomes" id="UP000184301">
    <property type="component" value="Unassembled WGS sequence"/>
</dbReference>
<reference evidence="2 3" key="1">
    <citation type="submission" date="2016-11" db="EMBL/GenBank/DDBJ databases">
        <authorList>
            <person name="Jaros S."/>
            <person name="Januszkiewicz K."/>
            <person name="Wedrychowicz H."/>
        </authorList>
    </citation>
    <scope>NUCLEOTIDE SEQUENCE [LARGE SCALE GENOMIC DNA]</scope>
    <source>
        <strain evidence="2 3">DSM 15480</strain>
    </source>
</reference>
<accession>A0A1M6JGR2</accession>
<keyword evidence="1" id="KW-0812">Transmembrane</keyword>
<feature type="transmembrane region" description="Helical" evidence="1">
    <location>
        <begin position="50"/>
        <end position="70"/>
    </location>
</feature>
<keyword evidence="1" id="KW-1133">Transmembrane helix</keyword>
<dbReference type="EMBL" id="FQZY01000009">
    <property type="protein sequence ID" value="SHJ45886.1"/>
    <property type="molecule type" value="Genomic_DNA"/>
</dbReference>
<sequence>MIDLLKDLLKTFVYGTLEFFADITISNGTRGFIEKDKDSSSKWKRIFQRICFLITLLFIGFFLVLGLLGFKHKNLGEALIAVLIAIGISFCLIVVKIDVKDKGRKK</sequence>
<dbReference type="RefSeq" id="WP_073104914.1">
    <property type="nucleotide sequence ID" value="NZ_FQZY01000009.1"/>
</dbReference>
<keyword evidence="3" id="KW-1185">Reference proteome</keyword>
<evidence type="ECO:0000256" key="1">
    <source>
        <dbReference type="SAM" id="Phobius"/>
    </source>
</evidence>
<name>A0A1M6JGR2_9FIRM</name>
<protein>
    <submittedName>
        <fullName evidence="2">Uncharacterized protein</fullName>
    </submittedName>
</protein>
<proteinExistence type="predicted"/>